<evidence type="ECO:0000313" key="2">
    <source>
        <dbReference type="EMBL" id="QDU61770.1"/>
    </source>
</evidence>
<dbReference type="Proteomes" id="UP000317093">
    <property type="component" value="Chromosome"/>
</dbReference>
<dbReference type="KEGG" id="knv:Pan216_26350"/>
<dbReference type="EMBL" id="CP036279">
    <property type="protein sequence ID" value="QDU61770.1"/>
    <property type="molecule type" value="Genomic_DNA"/>
</dbReference>
<dbReference type="Pfam" id="PF04993">
    <property type="entry name" value="TfoX_N"/>
    <property type="match status" value="1"/>
</dbReference>
<gene>
    <name evidence="2" type="ORF">Pan216_26350</name>
</gene>
<evidence type="ECO:0000259" key="1">
    <source>
        <dbReference type="Pfam" id="PF04993"/>
    </source>
</evidence>
<dbReference type="RefSeq" id="WP_145258322.1">
    <property type="nucleotide sequence ID" value="NZ_CP036279.1"/>
</dbReference>
<protein>
    <recommendedName>
        <fullName evidence="1">TfoX N-terminal domain-containing protein</fullName>
    </recommendedName>
</protein>
<dbReference type="SUPFAM" id="SSF159894">
    <property type="entry name" value="YgaC/TfoX-N like"/>
    <property type="match status" value="1"/>
</dbReference>
<dbReference type="AlphaFoldDB" id="A0A518B461"/>
<dbReference type="Gene3D" id="3.30.1460.30">
    <property type="entry name" value="YgaC/TfoX-N like chaperone"/>
    <property type="match status" value="1"/>
</dbReference>
<feature type="domain" description="TfoX N-terminal" evidence="1">
    <location>
        <begin position="15"/>
        <end position="102"/>
    </location>
</feature>
<organism evidence="2 3">
    <name type="scientific">Kolteria novifilia</name>
    <dbReference type="NCBI Taxonomy" id="2527975"/>
    <lineage>
        <taxon>Bacteria</taxon>
        <taxon>Pseudomonadati</taxon>
        <taxon>Planctomycetota</taxon>
        <taxon>Planctomycetia</taxon>
        <taxon>Kolteriales</taxon>
        <taxon>Kolteriaceae</taxon>
        <taxon>Kolteria</taxon>
    </lineage>
</organism>
<sequence length="109" mass="12396">MAYDEQLVDRVRKVLARRKSLVEKKMFGGIGFLLHGNMCCGVRDQYLLLRLGLERAEQALFQPHVREFNNAGRIIKGWVIVESDGLATDNALEQWVRDAVAFVVTLPPK</sequence>
<proteinExistence type="predicted"/>
<keyword evidence="3" id="KW-1185">Reference proteome</keyword>
<evidence type="ECO:0000313" key="3">
    <source>
        <dbReference type="Proteomes" id="UP000317093"/>
    </source>
</evidence>
<name>A0A518B461_9BACT</name>
<dbReference type="InterPro" id="IPR007076">
    <property type="entry name" value="TfoX_N"/>
</dbReference>
<dbReference type="OrthoDB" id="214902at2"/>
<reference evidence="2 3" key="1">
    <citation type="submission" date="2019-02" db="EMBL/GenBank/DDBJ databases">
        <title>Deep-cultivation of Planctomycetes and their phenomic and genomic characterization uncovers novel biology.</title>
        <authorList>
            <person name="Wiegand S."/>
            <person name="Jogler M."/>
            <person name="Boedeker C."/>
            <person name="Pinto D."/>
            <person name="Vollmers J."/>
            <person name="Rivas-Marin E."/>
            <person name="Kohn T."/>
            <person name="Peeters S.H."/>
            <person name="Heuer A."/>
            <person name="Rast P."/>
            <person name="Oberbeckmann S."/>
            <person name="Bunk B."/>
            <person name="Jeske O."/>
            <person name="Meyerdierks A."/>
            <person name="Storesund J.E."/>
            <person name="Kallscheuer N."/>
            <person name="Luecker S."/>
            <person name="Lage O.M."/>
            <person name="Pohl T."/>
            <person name="Merkel B.J."/>
            <person name="Hornburger P."/>
            <person name="Mueller R.-W."/>
            <person name="Bruemmer F."/>
            <person name="Labrenz M."/>
            <person name="Spormann A.M."/>
            <person name="Op den Camp H."/>
            <person name="Overmann J."/>
            <person name="Amann R."/>
            <person name="Jetten M.S.M."/>
            <person name="Mascher T."/>
            <person name="Medema M.H."/>
            <person name="Devos D.P."/>
            <person name="Kaster A.-K."/>
            <person name="Ovreas L."/>
            <person name="Rohde M."/>
            <person name="Galperin M.Y."/>
            <person name="Jogler C."/>
        </authorList>
    </citation>
    <scope>NUCLEOTIDE SEQUENCE [LARGE SCALE GENOMIC DNA]</scope>
    <source>
        <strain evidence="2 3">Pan216</strain>
    </source>
</reference>
<accession>A0A518B461</accession>